<dbReference type="Proteomes" id="UP000278222">
    <property type="component" value="Unassembled WGS sequence"/>
</dbReference>
<proteinExistence type="predicted"/>
<reference evidence="9 10" key="1">
    <citation type="submission" date="2018-11" db="EMBL/GenBank/DDBJ databases">
        <title>Genomic Encyclopedia of Type Strains, Phase IV (KMG-IV): sequencing the most valuable type-strain genomes for metagenomic binning, comparative biology and taxonomic classification.</title>
        <authorList>
            <person name="Goeker M."/>
        </authorList>
    </citation>
    <scope>NUCLEOTIDE SEQUENCE [LARGE SCALE GENOMIC DNA]</scope>
    <source>
        <strain evidence="9 10">DSM 5900</strain>
    </source>
</reference>
<evidence type="ECO:0000256" key="3">
    <source>
        <dbReference type="ARBA" id="ARBA00023004"/>
    </source>
</evidence>
<keyword evidence="4" id="KW-0411">Iron-sulfur</keyword>
<dbReference type="InterPro" id="IPR047057">
    <property type="entry name" value="MerR_fam"/>
</dbReference>
<dbReference type="Pfam" id="PF09278">
    <property type="entry name" value="MerR-DNA-bind"/>
    <property type="match status" value="1"/>
</dbReference>
<dbReference type="GO" id="GO:0003677">
    <property type="term" value="F:DNA binding"/>
    <property type="evidence" value="ECO:0007669"/>
    <property type="project" value="UniProtKB-KW"/>
</dbReference>
<keyword evidence="5" id="KW-0805">Transcription regulation</keyword>
<dbReference type="GO" id="GO:0003700">
    <property type="term" value="F:DNA-binding transcription factor activity"/>
    <property type="evidence" value="ECO:0007669"/>
    <property type="project" value="InterPro"/>
</dbReference>
<dbReference type="PANTHER" id="PTHR30204:SF0">
    <property type="entry name" value="REDOX-SENSITIVE TRANSCRIPTIONAL ACTIVATOR SOXR"/>
    <property type="match status" value="1"/>
</dbReference>
<evidence type="ECO:0000313" key="9">
    <source>
        <dbReference type="EMBL" id="ROP83634.1"/>
    </source>
</evidence>
<dbReference type="GO" id="GO:0051537">
    <property type="term" value="F:2 iron, 2 sulfur cluster binding"/>
    <property type="evidence" value="ECO:0007669"/>
    <property type="project" value="UniProtKB-KW"/>
</dbReference>
<evidence type="ECO:0000256" key="2">
    <source>
        <dbReference type="ARBA" id="ARBA00022723"/>
    </source>
</evidence>
<dbReference type="InterPro" id="IPR009061">
    <property type="entry name" value="DNA-bd_dom_put_sf"/>
</dbReference>
<gene>
    <name evidence="9" type="ORF">EDC65_4283</name>
</gene>
<dbReference type="AlphaFoldDB" id="A0A3N1KUG2"/>
<keyword evidence="10" id="KW-1185">Reference proteome</keyword>
<keyword evidence="3" id="KW-0408">Iron</keyword>
<evidence type="ECO:0000256" key="4">
    <source>
        <dbReference type="ARBA" id="ARBA00023014"/>
    </source>
</evidence>
<dbReference type="GO" id="GO:0006979">
    <property type="term" value="P:response to oxidative stress"/>
    <property type="evidence" value="ECO:0007669"/>
    <property type="project" value="InterPro"/>
</dbReference>
<dbReference type="InterPro" id="IPR010211">
    <property type="entry name" value="Redox-sen_tscrpt-act_SoxR"/>
</dbReference>
<keyword evidence="7" id="KW-0804">Transcription</keyword>
<dbReference type="SMART" id="SM00422">
    <property type="entry name" value="HTH_MERR"/>
    <property type="match status" value="1"/>
</dbReference>
<evidence type="ECO:0000313" key="10">
    <source>
        <dbReference type="Proteomes" id="UP000278222"/>
    </source>
</evidence>
<dbReference type="PRINTS" id="PR00040">
    <property type="entry name" value="HTHMERR"/>
</dbReference>
<dbReference type="NCBIfam" id="TIGR01950">
    <property type="entry name" value="SoxR"/>
    <property type="match status" value="1"/>
</dbReference>
<accession>A0A3N1KUG2</accession>
<evidence type="ECO:0000256" key="6">
    <source>
        <dbReference type="ARBA" id="ARBA00023125"/>
    </source>
</evidence>
<evidence type="ECO:0000259" key="8">
    <source>
        <dbReference type="PROSITE" id="PS50937"/>
    </source>
</evidence>
<feature type="domain" description="HTH merR-type" evidence="8">
    <location>
        <begin position="6"/>
        <end position="74"/>
    </location>
</feature>
<dbReference type="PANTHER" id="PTHR30204">
    <property type="entry name" value="REDOX-CYCLING DRUG-SENSING TRANSCRIPTIONAL ACTIVATOR SOXR"/>
    <property type="match status" value="1"/>
</dbReference>
<dbReference type="Gene3D" id="1.10.1660.10">
    <property type="match status" value="1"/>
</dbReference>
<dbReference type="OrthoDB" id="9802944at2"/>
<comment type="caution">
    <text evidence="9">The sequence shown here is derived from an EMBL/GenBank/DDBJ whole genome shotgun (WGS) entry which is preliminary data.</text>
</comment>
<dbReference type="PROSITE" id="PS50937">
    <property type="entry name" value="HTH_MERR_2"/>
    <property type="match status" value="1"/>
</dbReference>
<dbReference type="InterPro" id="IPR015358">
    <property type="entry name" value="Tscrpt_reg_MerR_DNA-bd"/>
</dbReference>
<evidence type="ECO:0000256" key="7">
    <source>
        <dbReference type="ARBA" id="ARBA00023163"/>
    </source>
</evidence>
<dbReference type="CDD" id="cd01110">
    <property type="entry name" value="HTH_SoxR"/>
    <property type="match status" value="1"/>
</dbReference>
<dbReference type="Pfam" id="PF00376">
    <property type="entry name" value="MerR"/>
    <property type="match status" value="1"/>
</dbReference>
<dbReference type="SUPFAM" id="SSF46955">
    <property type="entry name" value="Putative DNA-binding domain"/>
    <property type="match status" value="1"/>
</dbReference>
<protein>
    <submittedName>
        <fullName evidence="9">MerR family redox-sensitive transcriptional activator SoxR</fullName>
    </submittedName>
</protein>
<keyword evidence="1" id="KW-0001">2Fe-2S</keyword>
<evidence type="ECO:0000256" key="1">
    <source>
        <dbReference type="ARBA" id="ARBA00022714"/>
    </source>
</evidence>
<dbReference type="GO" id="GO:0046872">
    <property type="term" value="F:metal ion binding"/>
    <property type="evidence" value="ECO:0007669"/>
    <property type="project" value="UniProtKB-KW"/>
</dbReference>
<dbReference type="EMBL" id="RJKX01000016">
    <property type="protein sequence ID" value="ROP83634.1"/>
    <property type="molecule type" value="Genomic_DNA"/>
</dbReference>
<organism evidence="9 10">
    <name type="scientific">Stella humosa</name>
    <dbReference type="NCBI Taxonomy" id="94"/>
    <lineage>
        <taxon>Bacteria</taxon>
        <taxon>Pseudomonadati</taxon>
        <taxon>Pseudomonadota</taxon>
        <taxon>Alphaproteobacteria</taxon>
        <taxon>Rhodospirillales</taxon>
        <taxon>Stellaceae</taxon>
        <taxon>Stella</taxon>
    </lineage>
</organism>
<name>A0A3N1KUG2_9PROT</name>
<dbReference type="InterPro" id="IPR000551">
    <property type="entry name" value="MerR-type_HTH_dom"/>
</dbReference>
<keyword evidence="2" id="KW-0479">Metal-binding</keyword>
<keyword evidence="6" id="KW-0238">DNA-binding</keyword>
<dbReference type="PROSITE" id="PS00552">
    <property type="entry name" value="HTH_MERR_1"/>
    <property type="match status" value="1"/>
</dbReference>
<evidence type="ECO:0000256" key="5">
    <source>
        <dbReference type="ARBA" id="ARBA00023015"/>
    </source>
</evidence>
<sequence>MPPNPELSVGEVAARSGVSVSALHFYETKGLIRSRRSAGNQRRYPREVLRRVAVIKVAQALGLPLATIGQALAELPDGRAPTAADWQRLSAGWKADLDSRIERMTRLRDNLAGCIGCGCLSTKVCPLWNPEDRMGGEGTGARVLER</sequence>
<dbReference type="RefSeq" id="WP_123693361.1">
    <property type="nucleotide sequence ID" value="NZ_AP019700.1"/>
</dbReference>